<dbReference type="InterPro" id="IPR000515">
    <property type="entry name" value="MetI-like"/>
</dbReference>
<dbReference type="Pfam" id="PF00528">
    <property type="entry name" value="BPD_transp_1"/>
    <property type="match status" value="1"/>
</dbReference>
<feature type="transmembrane region" description="Helical" evidence="7">
    <location>
        <begin position="213"/>
        <end position="232"/>
    </location>
</feature>
<comment type="caution">
    <text evidence="9">The sequence shown here is derived from an EMBL/GenBank/DDBJ whole genome shotgun (WGS) entry which is preliminary data.</text>
</comment>
<evidence type="ECO:0000313" key="10">
    <source>
        <dbReference type="Proteomes" id="UP000552045"/>
    </source>
</evidence>
<dbReference type="GO" id="GO:0005886">
    <property type="term" value="C:plasma membrane"/>
    <property type="evidence" value="ECO:0007669"/>
    <property type="project" value="UniProtKB-SubCell"/>
</dbReference>
<accession>A0A7Y9JMJ8</accession>
<dbReference type="CDD" id="cd06261">
    <property type="entry name" value="TM_PBP2"/>
    <property type="match status" value="1"/>
</dbReference>
<dbReference type="PANTHER" id="PTHR30151:SF25">
    <property type="entry name" value="TAURINE TRANSPORT SYSTEM PERMEASE PROTEIN TAUC"/>
    <property type="match status" value="1"/>
</dbReference>
<proteinExistence type="inferred from homology"/>
<feature type="transmembrane region" description="Helical" evidence="7">
    <location>
        <begin position="63"/>
        <end position="82"/>
    </location>
</feature>
<evidence type="ECO:0000313" key="9">
    <source>
        <dbReference type="EMBL" id="NYD54445.1"/>
    </source>
</evidence>
<evidence type="ECO:0000256" key="4">
    <source>
        <dbReference type="ARBA" id="ARBA00022692"/>
    </source>
</evidence>
<feature type="transmembrane region" description="Helical" evidence="7">
    <location>
        <begin position="94"/>
        <end position="114"/>
    </location>
</feature>
<keyword evidence="2 7" id="KW-0813">Transport</keyword>
<evidence type="ECO:0000256" key="6">
    <source>
        <dbReference type="ARBA" id="ARBA00023136"/>
    </source>
</evidence>
<keyword evidence="10" id="KW-1185">Reference proteome</keyword>
<evidence type="ECO:0000256" key="3">
    <source>
        <dbReference type="ARBA" id="ARBA00022475"/>
    </source>
</evidence>
<dbReference type="GO" id="GO:0010438">
    <property type="term" value="P:cellular response to sulfur starvation"/>
    <property type="evidence" value="ECO:0007669"/>
    <property type="project" value="TreeGrafter"/>
</dbReference>
<organism evidence="9 10">
    <name type="scientific">Microbacterium pseudoresistens</name>
    <dbReference type="NCBI Taxonomy" id="640634"/>
    <lineage>
        <taxon>Bacteria</taxon>
        <taxon>Bacillati</taxon>
        <taxon>Actinomycetota</taxon>
        <taxon>Actinomycetes</taxon>
        <taxon>Micrococcales</taxon>
        <taxon>Microbacteriaceae</taxon>
        <taxon>Microbacterium</taxon>
    </lineage>
</organism>
<dbReference type="RefSeq" id="WP_218844496.1">
    <property type="nucleotide sequence ID" value="NZ_BAABLC010000001.1"/>
</dbReference>
<comment type="subcellular location">
    <subcellularLocation>
        <location evidence="1 7">Cell membrane</location>
        <topology evidence="1 7">Multi-pass membrane protein</topology>
    </subcellularLocation>
</comment>
<dbReference type="SUPFAM" id="SSF161098">
    <property type="entry name" value="MetI-like"/>
    <property type="match status" value="1"/>
</dbReference>
<dbReference type="Proteomes" id="UP000552045">
    <property type="component" value="Unassembled WGS sequence"/>
</dbReference>
<evidence type="ECO:0000259" key="8">
    <source>
        <dbReference type="PROSITE" id="PS50928"/>
    </source>
</evidence>
<dbReference type="GO" id="GO:0055085">
    <property type="term" value="P:transmembrane transport"/>
    <property type="evidence" value="ECO:0007669"/>
    <property type="project" value="InterPro"/>
</dbReference>
<evidence type="ECO:0000256" key="7">
    <source>
        <dbReference type="RuleBase" id="RU363032"/>
    </source>
</evidence>
<dbReference type="AlphaFoldDB" id="A0A7Y9JMJ8"/>
<keyword evidence="5 7" id="KW-1133">Transmembrane helix</keyword>
<keyword evidence="4 7" id="KW-0812">Transmembrane</keyword>
<comment type="similarity">
    <text evidence="7">Belongs to the binding-protein-dependent transport system permease family.</text>
</comment>
<dbReference type="PROSITE" id="PS50928">
    <property type="entry name" value="ABC_TM1"/>
    <property type="match status" value="1"/>
</dbReference>
<sequence>MKALARIGVLAATVVLWWLLADVVFAGNPVVSKMGPISTVRALAGLVVDPQFLDAIAVSLGRLLAGLAIALVIGIPLGILFGSRRLVEDAVNPVVQFLRMTSPLAWAPLAIVLLGAGTGAVIALVALAAVWPIVLGVAGGVRALDPGLNRVARSLGATRWEAFRSTALPALAAPITGAARVALGIAWVVIVPAEMLGVANGLGYAILNARDNIDYSGLAATMLAIGILGFLLDRIFRGVHQLAPGRKDQT</sequence>
<evidence type="ECO:0000256" key="5">
    <source>
        <dbReference type="ARBA" id="ARBA00022989"/>
    </source>
</evidence>
<feature type="transmembrane region" description="Helical" evidence="7">
    <location>
        <begin position="120"/>
        <end position="144"/>
    </location>
</feature>
<name>A0A7Y9JMJ8_9MICO</name>
<evidence type="ECO:0000256" key="1">
    <source>
        <dbReference type="ARBA" id="ARBA00004651"/>
    </source>
</evidence>
<gene>
    <name evidence="9" type="ORF">BKA02_001500</name>
</gene>
<evidence type="ECO:0000256" key="2">
    <source>
        <dbReference type="ARBA" id="ARBA00022448"/>
    </source>
</evidence>
<keyword evidence="3" id="KW-1003">Cell membrane</keyword>
<keyword evidence="6 7" id="KW-0472">Membrane</keyword>
<dbReference type="EMBL" id="JACCBH010000001">
    <property type="protein sequence ID" value="NYD54445.1"/>
    <property type="molecule type" value="Genomic_DNA"/>
</dbReference>
<reference evidence="9 10" key="1">
    <citation type="submission" date="2020-07" db="EMBL/GenBank/DDBJ databases">
        <title>Sequencing the genomes of 1000 actinobacteria strains.</title>
        <authorList>
            <person name="Klenk H.-P."/>
        </authorList>
    </citation>
    <scope>NUCLEOTIDE SEQUENCE [LARGE SCALE GENOMIC DNA]</scope>
    <source>
        <strain evidence="9 10">DSM 22185</strain>
    </source>
</reference>
<dbReference type="Gene3D" id="1.10.3720.10">
    <property type="entry name" value="MetI-like"/>
    <property type="match status" value="1"/>
</dbReference>
<dbReference type="InterPro" id="IPR035906">
    <property type="entry name" value="MetI-like_sf"/>
</dbReference>
<feature type="domain" description="ABC transmembrane type-1" evidence="8">
    <location>
        <begin position="56"/>
        <end position="236"/>
    </location>
</feature>
<dbReference type="PANTHER" id="PTHR30151">
    <property type="entry name" value="ALKANE SULFONATE ABC TRANSPORTER-RELATED, MEMBRANE SUBUNIT"/>
    <property type="match status" value="1"/>
</dbReference>
<protein>
    <submittedName>
        <fullName evidence="9">NitT/TauT family transport system permease protein</fullName>
    </submittedName>
</protein>